<keyword evidence="5" id="KW-1185">Reference proteome</keyword>
<proteinExistence type="predicted"/>
<comment type="cofactor">
    <cofactor evidence="1">
        <name>a divalent metal cation</name>
        <dbReference type="ChEBI" id="CHEBI:60240"/>
    </cofactor>
</comment>
<evidence type="ECO:0000313" key="5">
    <source>
        <dbReference type="Proteomes" id="UP001159363"/>
    </source>
</evidence>
<keyword evidence="2" id="KW-0479">Metal-binding</keyword>
<evidence type="ECO:0000256" key="2">
    <source>
        <dbReference type="ARBA" id="ARBA00022723"/>
    </source>
</evidence>
<protein>
    <recommendedName>
        <fullName evidence="3">DDE Tnp4 domain-containing protein</fullName>
    </recommendedName>
</protein>
<sequence>MHSRFLQYVLRLLKYFLQIVKECRETRCGNAWVRSFRATNTAEILDAALLFCPRSCGGCSDPEELLPGLHVGVSGRYRKMNNRAKKFRQDFNRDGISLNVWEQWTVNIYYIDVRANGQMNDANIFRNCDFFTAFDEDKFQIPQGGIFVADDAIPLRVDILKPCTRCGTLCIEQSIFNFRLSRARRTAENAFGILVSRFRIFERALDVRVDTTDRIVKATEDHEQGSTILGGWRLLPCATGLIEDVFQEHDTRMMQNCYTTDISNICLQTVQFHGNVK</sequence>
<evidence type="ECO:0000259" key="3">
    <source>
        <dbReference type="Pfam" id="PF13359"/>
    </source>
</evidence>
<evidence type="ECO:0000313" key="4">
    <source>
        <dbReference type="EMBL" id="KAJ8872890.1"/>
    </source>
</evidence>
<dbReference type="EMBL" id="JARBHB010000011">
    <property type="protein sequence ID" value="KAJ8872890.1"/>
    <property type="molecule type" value="Genomic_DNA"/>
</dbReference>
<dbReference type="InterPro" id="IPR027806">
    <property type="entry name" value="HARBI1_dom"/>
</dbReference>
<gene>
    <name evidence="4" type="ORF">PR048_026506</name>
</gene>
<evidence type="ECO:0000256" key="1">
    <source>
        <dbReference type="ARBA" id="ARBA00001968"/>
    </source>
</evidence>
<dbReference type="Pfam" id="PF13359">
    <property type="entry name" value="DDE_Tnp_4"/>
    <property type="match status" value="1"/>
</dbReference>
<organism evidence="4 5">
    <name type="scientific">Dryococelus australis</name>
    <dbReference type="NCBI Taxonomy" id="614101"/>
    <lineage>
        <taxon>Eukaryota</taxon>
        <taxon>Metazoa</taxon>
        <taxon>Ecdysozoa</taxon>
        <taxon>Arthropoda</taxon>
        <taxon>Hexapoda</taxon>
        <taxon>Insecta</taxon>
        <taxon>Pterygota</taxon>
        <taxon>Neoptera</taxon>
        <taxon>Polyneoptera</taxon>
        <taxon>Phasmatodea</taxon>
        <taxon>Verophasmatodea</taxon>
        <taxon>Anareolatae</taxon>
        <taxon>Phasmatidae</taxon>
        <taxon>Eurycanthinae</taxon>
        <taxon>Dryococelus</taxon>
    </lineage>
</organism>
<comment type="caution">
    <text evidence="4">The sequence shown here is derived from an EMBL/GenBank/DDBJ whole genome shotgun (WGS) entry which is preliminary data.</text>
</comment>
<accession>A0ABQ9GLJ5</accession>
<name>A0ABQ9GLJ5_9NEOP</name>
<reference evidence="4 5" key="1">
    <citation type="submission" date="2023-02" db="EMBL/GenBank/DDBJ databases">
        <title>LHISI_Scaffold_Assembly.</title>
        <authorList>
            <person name="Stuart O.P."/>
            <person name="Cleave R."/>
            <person name="Magrath M.J.L."/>
            <person name="Mikheyev A.S."/>
        </authorList>
    </citation>
    <scope>NUCLEOTIDE SEQUENCE [LARGE SCALE GENOMIC DNA]</scope>
    <source>
        <strain evidence="4">Daus_M_001</strain>
        <tissue evidence="4">Leg muscle</tissue>
    </source>
</reference>
<feature type="domain" description="DDE Tnp4" evidence="3">
    <location>
        <begin position="107"/>
        <end position="218"/>
    </location>
</feature>
<dbReference type="Proteomes" id="UP001159363">
    <property type="component" value="Chromosome 10"/>
</dbReference>